<sequence length="75" mass="8381">MTSTSRREVMLSDCYITVTLRAFSVAAPPRCHVVNHVVRSSCRRRGVVADHLVRHVVGHVNKFRSASCSYRVTPG</sequence>
<comment type="caution">
    <text evidence="1">The sequence shown here is derived from an EMBL/GenBank/DDBJ whole genome shotgun (WGS) entry which is preliminary data.</text>
</comment>
<dbReference type="Proteomes" id="UP001321473">
    <property type="component" value="Unassembled WGS sequence"/>
</dbReference>
<keyword evidence="2" id="KW-1185">Reference proteome</keyword>
<proteinExistence type="predicted"/>
<organism evidence="1 2">
    <name type="scientific">Amblyomma americanum</name>
    <name type="common">Lone star tick</name>
    <dbReference type="NCBI Taxonomy" id="6943"/>
    <lineage>
        <taxon>Eukaryota</taxon>
        <taxon>Metazoa</taxon>
        <taxon>Ecdysozoa</taxon>
        <taxon>Arthropoda</taxon>
        <taxon>Chelicerata</taxon>
        <taxon>Arachnida</taxon>
        <taxon>Acari</taxon>
        <taxon>Parasitiformes</taxon>
        <taxon>Ixodida</taxon>
        <taxon>Ixodoidea</taxon>
        <taxon>Ixodidae</taxon>
        <taxon>Amblyomminae</taxon>
        <taxon>Amblyomma</taxon>
    </lineage>
</organism>
<dbReference type="EMBL" id="JARKHS020031380">
    <property type="protein sequence ID" value="KAK8761257.1"/>
    <property type="molecule type" value="Genomic_DNA"/>
</dbReference>
<name>A0AAQ4DFL7_AMBAM</name>
<reference evidence="1 2" key="1">
    <citation type="journal article" date="2023" name="Arcadia Sci">
        <title>De novo assembly of a long-read Amblyomma americanum tick genome.</title>
        <authorList>
            <person name="Chou S."/>
            <person name="Poskanzer K.E."/>
            <person name="Rollins M."/>
            <person name="Thuy-Boun P.S."/>
        </authorList>
    </citation>
    <scope>NUCLEOTIDE SEQUENCE [LARGE SCALE GENOMIC DNA]</scope>
    <source>
        <strain evidence="1">F_SG_1</strain>
        <tissue evidence="1">Salivary glands</tissue>
    </source>
</reference>
<evidence type="ECO:0000313" key="2">
    <source>
        <dbReference type="Proteomes" id="UP001321473"/>
    </source>
</evidence>
<evidence type="ECO:0000313" key="1">
    <source>
        <dbReference type="EMBL" id="KAK8761257.1"/>
    </source>
</evidence>
<gene>
    <name evidence="1" type="ORF">V5799_027476</name>
</gene>
<dbReference type="AlphaFoldDB" id="A0AAQ4DFL7"/>
<accession>A0AAQ4DFL7</accession>
<protein>
    <submittedName>
        <fullName evidence="1">Uncharacterized protein</fullName>
    </submittedName>
</protein>